<dbReference type="AlphaFoldDB" id="A0A940YG07"/>
<sequence>MTSLLRRIPALVATVMTSLCLATGALAQSPSKPVNLMVPYPAGGLSDVIARIVNQPLGKALGQQVIVENLGGVSGALGAQKVLAAPSDGQYLFQGSPNELILAPLANAAVKFKSEDFRLVQMIGVSPIAILARPGLPAKNVDELVALARKAAAEGKPLSYASVGVGSFYHVLGEHFSQTIGAKMTHIPYKGIAPIFQDLGGEMVDISIIVSGAQVGGLVDSGRLKIIGTLAPAGKVEAPFLKQYPSINDSKSVKDFAFNIWTGYFVKKDTPEPVVQALHKALSSVLTDPAVHTQLEQQAVMAAKPLSLADAQAEYVAQTARFRAIAKAIKLEAQ</sequence>
<organism evidence="3 4">
    <name type="scientific">Ideonella aquatica</name>
    <dbReference type="NCBI Taxonomy" id="2824119"/>
    <lineage>
        <taxon>Bacteria</taxon>
        <taxon>Pseudomonadati</taxon>
        <taxon>Pseudomonadota</taxon>
        <taxon>Betaproteobacteria</taxon>
        <taxon>Burkholderiales</taxon>
        <taxon>Sphaerotilaceae</taxon>
        <taxon>Ideonella</taxon>
    </lineage>
</organism>
<dbReference type="Pfam" id="PF03401">
    <property type="entry name" value="TctC"/>
    <property type="match status" value="1"/>
</dbReference>
<dbReference type="EMBL" id="JAGQDE010000002">
    <property type="protein sequence ID" value="MBQ0958052.1"/>
    <property type="molecule type" value="Genomic_DNA"/>
</dbReference>
<dbReference type="PANTHER" id="PTHR42928:SF5">
    <property type="entry name" value="BLR1237 PROTEIN"/>
    <property type="match status" value="1"/>
</dbReference>
<dbReference type="PANTHER" id="PTHR42928">
    <property type="entry name" value="TRICARBOXYLATE-BINDING PROTEIN"/>
    <property type="match status" value="1"/>
</dbReference>
<feature type="chain" id="PRO_5037980689" evidence="2">
    <location>
        <begin position="28"/>
        <end position="334"/>
    </location>
</feature>
<evidence type="ECO:0000256" key="2">
    <source>
        <dbReference type="SAM" id="SignalP"/>
    </source>
</evidence>
<protein>
    <submittedName>
        <fullName evidence="3">Tripartite tricarboxylate transporter substrate binding protein</fullName>
    </submittedName>
</protein>
<proteinExistence type="inferred from homology"/>
<dbReference type="CDD" id="cd07012">
    <property type="entry name" value="PBP2_Bug_TTT"/>
    <property type="match status" value="1"/>
</dbReference>
<dbReference type="Gene3D" id="3.40.190.150">
    <property type="entry name" value="Bordetella uptake gene, domain 1"/>
    <property type="match status" value="1"/>
</dbReference>
<dbReference type="RefSeq" id="WP_210800472.1">
    <property type="nucleotide sequence ID" value="NZ_JAGQDE010000002.1"/>
</dbReference>
<feature type="signal peptide" evidence="2">
    <location>
        <begin position="1"/>
        <end position="27"/>
    </location>
</feature>
<accession>A0A940YG07</accession>
<evidence type="ECO:0000256" key="1">
    <source>
        <dbReference type="ARBA" id="ARBA00006987"/>
    </source>
</evidence>
<dbReference type="PIRSF" id="PIRSF017082">
    <property type="entry name" value="YflP"/>
    <property type="match status" value="1"/>
</dbReference>
<dbReference type="Gene3D" id="3.40.190.10">
    <property type="entry name" value="Periplasmic binding protein-like II"/>
    <property type="match status" value="1"/>
</dbReference>
<dbReference type="InterPro" id="IPR042100">
    <property type="entry name" value="Bug_dom1"/>
</dbReference>
<comment type="caution">
    <text evidence="3">The sequence shown here is derived from an EMBL/GenBank/DDBJ whole genome shotgun (WGS) entry which is preliminary data.</text>
</comment>
<dbReference type="Proteomes" id="UP000678374">
    <property type="component" value="Unassembled WGS sequence"/>
</dbReference>
<evidence type="ECO:0000313" key="4">
    <source>
        <dbReference type="Proteomes" id="UP000678374"/>
    </source>
</evidence>
<name>A0A940YG07_9BURK</name>
<dbReference type="InterPro" id="IPR005064">
    <property type="entry name" value="BUG"/>
</dbReference>
<reference evidence="3" key="1">
    <citation type="submission" date="2021-04" db="EMBL/GenBank/DDBJ databases">
        <title>The genome sequence of Ideonella sp. 4Y11.</title>
        <authorList>
            <person name="Liu Y."/>
        </authorList>
    </citation>
    <scope>NUCLEOTIDE SEQUENCE</scope>
    <source>
        <strain evidence="3">4Y11</strain>
    </source>
</reference>
<keyword evidence="2" id="KW-0732">Signal</keyword>
<evidence type="ECO:0000313" key="3">
    <source>
        <dbReference type="EMBL" id="MBQ0958052.1"/>
    </source>
</evidence>
<keyword evidence="4" id="KW-1185">Reference proteome</keyword>
<gene>
    <name evidence="3" type="ORF">KAK06_03695</name>
</gene>
<comment type="similarity">
    <text evidence="1">Belongs to the UPF0065 (bug) family.</text>
</comment>